<evidence type="ECO:0000313" key="6">
    <source>
        <dbReference type="EMBL" id="KAK7480186.1"/>
    </source>
</evidence>
<name>A0ABD0JYQ6_9CAEN</name>
<evidence type="ECO:0000256" key="2">
    <source>
        <dbReference type="ARBA" id="ARBA00022859"/>
    </source>
</evidence>
<dbReference type="SMART" id="SM00644">
    <property type="entry name" value="Ami_2"/>
    <property type="match status" value="1"/>
</dbReference>
<keyword evidence="7" id="KW-1185">Reference proteome</keyword>
<dbReference type="AlphaFoldDB" id="A0ABD0JYQ6"/>
<dbReference type="Proteomes" id="UP001519460">
    <property type="component" value="Unassembled WGS sequence"/>
</dbReference>
<comment type="caution">
    <text evidence="6">The sequence shown here is derived from an EMBL/GenBank/DDBJ whole genome shotgun (WGS) entry which is preliminary data.</text>
</comment>
<dbReference type="InterPro" id="IPR002502">
    <property type="entry name" value="Amidase_domain"/>
</dbReference>
<protein>
    <recommendedName>
        <fullName evidence="8">Peptidoglycan-recognition protein</fullName>
    </recommendedName>
</protein>
<dbReference type="Pfam" id="PF01510">
    <property type="entry name" value="Amidase_2"/>
    <property type="match status" value="1"/>
</dbReference>
<dbReference type="SMART" id="SM00701">
    <property type="entry name" value="PGRP"/>
    <property type="match status" value="1"/>
</dbReference>
<reference evidence="6 7" key="1">
    <citation type="journal article" date="2023" name="Sci. Data">
        <title>Genome assembly of the Korean intertidal mud-creeper Batillaria attramentaria.</title>
        <authorList>
            <person name="Patra A.K."/>
            <person name="Ho P.T."/>
            <person name="Jun S."/>
            <person name="Lee S.J."/>
            <person name="Kim Y."/>
            <person name="Won Y.J."/>
        </authorList>
    </citation>
    <scope>NUCLEOTIDE SEQUENCE [LARGE SCALE GENOMIC DNA]</scope>
    <source>
        <strain evidence="6">Wonlab-2016</strain>
    </source>
</reference>
<dbReference type="FunFam" id="3.40.80.10:FF:000001">
    <property type="entry name" value="Peptidoglycan recognition protein 1"/>
    <property type="match status" value="1"/>
</dbReference>
<accession>A0ABD0JYQ6</accession>
<keyword evidence="2" id="KW-0391">Immunity</keyword>
<dbReference type="Gene3D" id="3.40.80.10">
    <property type="entry name" value="Peptidoglycan recognition protein-like"/>
    <property type="match status" value="1"/>
</dbReference>
<dbReference type="InterPro" id="IPR015510">
    <property type="entry name" value="PGRP"/>
</dbReference>
<evidence type="ECO:0000256" key="1">
    <source>
        <dbReference type="ARBA" id="ARBA00007553"/>
    </source>
</evidence>
<dbReference type="InterPro" id="IPR006619">
    <property type="entry name" value="PGRP_domain_met/bac"/>
</dbReference>
<comment type="similarity">
    <text evidence="1">Belongs to the N-acetylmuramoyl-L-alanine amidase 2 family.</text>
</comment>
<proteinExistence type="inferred from homology"/>
<gene>
    <name evidence="6" type="ORF">BaRGS_00028571</name>
</gene>
<evidence type="ECO:0000259" key="5">
    <source>
        <dbReference type="SMART" id="SM00701"/>
    </source>
</evidence>
<dbReference type="SUPFAM" id="SSF55846">
    <property type="entry name" value="N-acetylmuramoyl-L-alanine amidase-like"/>
    <property type="match status" value="1"/>
</dbReference>
<evidence type="ECO:0000259" key="4">
    <source>
        <dbReference type="SMART" id="SM00644"/>
    </source>
</evidence>
<organism evidence="6 7">
    <name type="scientific">Batillaria attramentaria</name>
    <dbReference type="NCBI Taxonomy" id="370345"/>
    <lineage>
        <taxon>Eukaryota</taxon>
        <taxon>Metazoa</taxon>
        <taxon>Spiralia</taxon>
        <taxon>Lophotrochozoa</taxon>
        <taxon>Mollusca</taxon>
        <taxon>Gastropoda</taxon>
        <taxon>Caenogastropoda</taxon>
        <taxon>Sorbeoconcha</taxon>
        <taxon>Cerithioidea</taxon>
        <taxon>Batillariidae</taxon>
        <taxon>Batillaria</taxon>
    </lineage>
</organism>
<feature type="chain" id="PRO_5044845830" description="Peptidoglycan-recognition protein" evidence="3">
    <location>
        <begin position="24"/>
        <end position="246"/>
    </location>
</feature>
<evidence type="ECO:0008006" key="8">
    <source>
        <dbReference type="Google" id="ProtNLM"/>
    </source>
</evidence>
<dbReference type="PANTHER" id="PTHR11022">
    <property type="entry name" value="PEPTIDOGLYCAN RECOGNITION PROTEIN"/>
    <property type="match status" value="1"/>
</dbReference>
<evidence type="ECO:0000256" key="3">
    <source>
        <dbReference type="SAM" id="SignalP"/>
    </source>
</evidence>
<keyword evidence="3" id="KW-0732">Signal</keyword>
<feature type="domain" description="Peptidoglycan recognition protein family" evidence="5">
    <location>
        <begin position="80"/>
        <end position="222"/>
    </location>
</feature>
<dbReference type="InterPro" id="IPR036505">
    <property type="entry name" value="Amidase/PGRP_sf"/>
</dbReference>
<sequence>MEKFGEGLCALLLLLYFAHVARCDSRCIAQFGTCKYKSSGCPGGSFTRGLCNGPYDRQCCVPGGGSGGSGSGSAGSCSGVSIVSRAGWRARSPKSTSYMSTPVSLVFIHHTAGSTCSSSSSCARVARETQNFHMNSRGYSDVGYNFLVGGDGKIYEGRGWNRVGAHTLGFNSRAIAISFMGNFMKQSPTSSAINAAKNLIACGVREGKIRSSYKLYGHRQAGSTSCPGDRLYRIIQSWPRYTSGRA</sequence>
<feature type="domain" description="N-acetylmuramoyl-L-alanine amidase" evidence="4">
    <location>
        <begin position="91"/>
        <end position="228"/>
    </location>
</feature>
<evidence type="ECO:0000313" key="7">
    <source>
        <dbReference type="Proteomes" id="UP001519460"/>
    </source>
</evidence>
<dbReference type="EMBL" id="JACVVK020000286">
    <property type="protein sequence ID" value="KAK7480186.1"/>
    <property type="molecule type" value="Genomic_DNA"/>
</dbReference>
<dbReference type="PANTHER" id="PTHR11022:SF41">
    <property type="entry name" value="PEPTIDOGLYCAN-RECOGNITION PROTEIN LC-RELATED"/>
    <property type="match status" value="1"/>
</dbReference>
<feature type="signal peptide" evidence="3">
    <location>
        <begin position="1"/>
        <end position="23"/>
    </location>
</feature>
<dbReference type="GO" id="GO:0002376">
    <property type="term" value="P:immune system process"/>
    <property type="evidence" value="ECO:0007669"/>
    <property type="project" value="UniProtKB-KW"/>
</dbReference>
<dbReference type="CDD" id="cd06583">
    <property type="entry name" value="PGRP"/>
    <property type="match status" value="1"/>
</dbReference>